<proteinExistence type="predicted"/>
<gene>
    <name evidence="1" type="ORF">K3G42_018457</name>
</gene>
<protein>
    <submittedName>
        <fullName evidence="1">Uncharacterized protein</fullName>
    </submittedName>
</protein>
<dbReference type="Proteomes" id="UP000827872">
    <property type="component" value="Linkage Group LG12"/>
</dbReference>
<keyword evidence="2" id="KW-1185">Reference proteome</keyword>
<evidence type="ECO:0000313" key="2">
    <source>
        <dbReference type="Proteomes" id="UP000827872"/>
    </source>
</evidence>
<accession>A0ACB8F0N0</accession>
<reference evidence="1" key="1">
    <citation type="submission" date="2021-08" db="EMBL/GenBank/DDBJ databases">
        <title>The first chromosome-level gecko genome reveals the dynamic sex chromosomes of Neotropical dwarf geckos (Sphaerodactylidae: Sphaerodactylus).</title>
        <authorList>
            <person name="Pinto B.J."/>
            <person name="Keating S.E."/>
            <person name="Gamble T."/>
        </authorList>
    </citation>
    <scope>NUCLEOTIDE SEQUENCE</scope>
    <source>
        <strain evidence="1">TG3544</strain>
    </source>
</reference>
<comment type="caution">
    <text evidence="1">The sequence shown here is derived from an EMBL/GenBank/DDBJ whole genome shotgun (WGS) entry which is preliminary data.</text>
</comment>
<organism evidence="1 2">
    <name type="scientific">Sphaerodactylus townsendi</name>
    <dbReference type="NCBI Taxonomy" id="933632"/>
    <lineage>
        <taxon>Eukaryota</taxon>
        <taxon>Metazoa</taxon>
        <taxon>Chordata</taxon>
        <taxon>Craniata</taxon>
        <taxon>Vertebrata</taxon>
        <taxon>Euteleostomi</taxon>
        <taxon>Lepidosauria</taxon>
        <taxon>Squamata</taxon>
        <taxon>Bifurcata</taxon>
        <taxon>Gekkota</taxon>
        <taxon>Sphaerodactylidae</taxon>
        <taxon>Sphaerodactylus</taxon>
    </lineage>
</organism>
<sequence>MIISRFESLADKDLNLAPDATPVSRAFEECRGQRLKQPFEAPHLKVSGNLDPVPESAAALSGSNANKPQIPAVGRNGGLPTLEEKRRR</sequence>
<dbReference type="EMBL" id="CM037625">
    <property type="protein sequence ID" value="KAH7998612.1"/>
    <property type="molecule type" value="Genomic_DNA"/>
</dbReference>
<evidence type="ECO:0000313" key="1">
    <source>
        <dbReference type="EMBL" id="KAH7998612.1"/>
    </source>
</evidence>
<name>A0ACB8F0N0_9SAUR</name>